<dbReference type="PROSITE" id="PS50977">
    <property type="entry name" value="HTH_TETR_2"/>
    <property type="match status" value="1"/>
</dbReference>
<dbReference type="GO" id="GO:0000976">
    <property type="term" value="F:transcription cis-regulatory region binding"/>
    <property type="evidence" value="ECO:0007669"/>
    <property type="project" value="TreeGrafter"/>
</dbReference>
<evidence type="ECO:0000259" key="5">
    <source>
        <dbReference type="PROSITE" id="PS50977"/>
    </source>
</evidence>
<evidence type="ECO:0000313" key="7">
    <source>
        <dbReference type="Proteomes" id="UP000489961"/>
    </source>
</evidence>
<keyword evidence="2 4" id="KW-0238">DNA-binding</keyword>
<evidence type="ECO:0000313" key="6">
    <source>
        <dbReference type="EMBL" id="CAB1220626.1"/>
    </source>
</evidence>
<dbReference type="EMBL" id="CADDTS010000043">
    <property type="protein sequence ID" value="CAB1220626.1"/>
    <property type="molecule type" value="Genomic_DNA"/>
</dbReference>
<evidence type="ECO:0000256" key="2">
    <source>
        <dbReference type="ARBA" id="ARBA00023125"/>
    </source>
</evidence>
<keyword evidence="3" id="KW-0804">Transcription</keyword>
<feature type="domain" description="HTH tetR-type" evidence="5">
    <location>
        <begin position="21"/>
        <end position="81"/>
    </location>
</feature>
<dbReference type="InterPro" id="IPR001647">
    <property type="entry name" value="HTH_TetR"/>
</dbReference>
<dbReference type="Gene3D" id="1.10.357.10">
    <property type="entry name" value="Tetracycline Repressor, domain 2"/>
    <property type="match status" value="1"/>
</dbReference>
<dbReference type="AlphaFoldDB" id="A0A811GFH2"/>
<dbReference type="SUPFAM" id="SSF48498">
    <property type="entry name" value="Tetracyclin repressor-like, C-terminal domain"/>
    <property type="match status" value="1"/>
</dbReference>
<evidence type="ECO:0000256" key="1">
    <source>
        <dbReference type="ARBA" id="ARBA00023015"/>
    </source>
</evidence>
<dbReference type="Pfam" id="PF00440">
    <property type="entry name" value="TetR_N"/>
    <property type="match status" value="1"/>
</dbReference>
<protein>
    <submittedName>
        <fullName evidence="6">HTH-type transcriptional regulator AcrR</fullName>
    </submittedName>
</protein>
<dbReference type="Pfam" id="PF14246">
    <property type="entry name" value="TetR_C_7"/>
    <property type="match status" value="1"/>
</dbReference>
<dbReference type="FunFam" id="1.10.10.60:FF:000141">
    <property type="entry name" value="TetR family transcriptional regulator"/>
    <property type="match status" value="1"/>
</dbReference>
<feature type="DNA-binding region" description="H-T-H motif" evidence="4">
    <location>
        <begin position="44"/>
        <end position="63"/>
    </location>
</feature>
<dbReference type="InterPro" id="IPR009057">
    <property type="entry name" value="Homeodomain-like_sf"/>
</dbReference>
<proteinExistence type="predicted"/>
<name>A0A811GFH2_9GAMM</name>
<reference evidence="6 7" key="1">
    <citation type="submission" date="2020-02" db="EMBL/GenBank/DDBJ databases">
        <authorList>
            <person name="Chaudhuri R."/>
        </authorList>
    </citation>
    <scope>NUCLEOTIDE SEQUENCE [LARGE SCALE GENOMIC DNA]</scope>
    <source>
        <strain evidence="6">SFB21</strain>
    </source>
</reference>
<keyword evidence="1" id="KW-0805">Transcription regulation</keyword>
<dbReference type="PANTHER" id="PTHR30055">
    <property type="entry name" value="HTH-TYPE TRANSCRIPTIONAL REGULATOR RUTR"/>
    <property type="match status" value="1"/>
</dbReference>
<evidence type="ECO:0000256" key="3">
    <source>
        <dbReference type="ARBA" id="ARBA00023163"/>
    </source>
</evidence>
<sequence>MTFFIFLEKIVQINVGRPKDLEKRQRILNAAKSLFLKSGYHGSSMNQIAQEAGVTKLTVYNHFQDKANLFVCAIAATCEELINARPLHLHADSDFHKAFTYACELSLNITNLPEAIKLELANEQNPLALEFYNASHLRMQALWENFFQQAIELGFIQTENVKTLTLLIVSLLFGMRHHEVLLGIRTVPTAEERQQIITSSIELFMLKYQKKA</sequence>
<dbReference type="PRINTS" id="PR00455">
    <property type="entry name" value="HTHTETR"/>
</dbReference>
<evidence type="ECO:0000256" key="4">
    <source>
        <dbReference type="PROSITE-ProRule" id="PRU00335"/>
    </source>
</evidence>
<dbReference type="InterPro" id="IPR036271">
    <property type="entry name" value="Tet_transcr_reg_TetR-rel_C_sf"/>
</dbReference>
<dbReference type="InterPro" id="IPR050109">
    <property type="entry name" value="HTH-type_TetR-like_transc_reg"/>
</dbReference>
<gene>
    <name evidence="6" type="primary">acrR_1</name>
    <name evidence="6" type="ORF">SFB21_2641</name>
</gene>
<organism evidence="6 7">
    <name type="scientific">Acinetobacter bouvetii</name>
    <dbReference type="NCBI Taxonomy" id="202951"/>
    <lineage>
        <taxon>Bacteria</taxon>
        <taxon>Pseudomonadati</taxon>
        <taxon>Pseudomonadota</taxon>
        <taxon>Gammaproteobacteria</taxon>
        <taxon>Moraxellales</taxon>
        <taxon>Moraxellaceae</taxon>
        <taxon>Acinetobacter</taxon>
    </lineage>
</organism>
<accession>A0A811GFH2</accession>
<dbReference type="GO" id="GO:0003700">
    <property type="term" value="F:DNA-binding transcription factor activity"/>
    <property type="evidence" value="ECO:0007669"/>
    <property type="project" value="TreeGrafter"/>
</dbReference>
<dbReference type="PANTHER" id="PTHR30055:SF146">
    <property type="entry name" value="HTH-TYPE TRANSCRIPTIONAL DUAL REGULATOR CECR"/>
    <property type="match status" value="1"/>
</dbReference>
<comment type="caution">
    <text evidence="6">The sequence shown here is derived from an EMBL/GenBank/DDBJ whole genome shotgun (WGS) entry which is preliminary data.</text>
</comment>
<dbReference type="SUPFAM" id="SSF46689">
    <property type="entry name" value="Homeodomain-like"/>
    <property type="match status" value="1"/>
</dbReference>
<dbReference type="Proteomes" id="UP000489961">
    <property type="component" value="Unassembled WGS sequence"/>
</dbReference>
<dbReference type="InterPro" id="IPR039536">
    <property type="entry name" value="TetR_C_Proteobacteria"/>
</dbReference>